<evidence type="ECO:0000313" key="2">
    <source>
        <dbReference type="Proteomes" id="UP000192940"/>
    </source>
</evidence>
<evidence type="ECO:0000313" key="1">
    <source>
        <dbReference type="EMBL" id="SMF78116.1"/>
    </source>
</evidence>
<sequence>MKWRKLLSLRRWSHVFKRIFKYLSSPRVPIGDKLLFFIPAVLYWVLPDIMPFMPIDDIGVTMLLMNWFVGRIERKYPELNSDNPQRIPPVR</sequence>
<keyword evidence="2" id="KW-1185">Reference proteome</keyword>
<gene>
    <name evidence="1" type="ORF">SAMN05661091_1527</name>
</gene>
<dbReference type="STRING" id="1313296.SAMN05661091_1527"/>
<proteinExistence type="predicted"/>
<dbReference type="EMBL" id="LT840184">
    <property type="protein sequence ID" value="SMF78116.1"/>
    <property type="molecule type" value="Genomic_DNA"/>
</dbReference>
<reference evidence="1 2" key="1">
    <citation type="submission" date="2017-04" db="EMBL/GenBank/DDBJ databases">
        <authorList>
            <person name="Afonso C.L."/>
            <person name="Miller P.J."/>
            <person name="Scott M.A."/>
            <person name="Spackman E."/>
            <person name="Goraichik I."/>
            <person name="Dimitrov K.M."/>
            <person name="Suarez D.L."/>
            <person name="Swayne D.E."/>
        </authorList>
    </citation>
    <scope>NUCLEOTIDE SEQUENCE [LARGE SCALE GENOMIC DNA]</scope>
    <source>
        <strain evidence="1 2">N3/975</strain>
    </source>
</reference>
<evidence type="ECO:0008006" key="3">
    <source>
        <dbReference type="Google" id="ProtNLM"/>
    </source>
</evidence>
<accession>A0A1X7H1C1</accession>
<organism evidence="1 2">
    <name type="scientific">Paenibacillus uliginis N3/975</name>
    <dbReference type="NCBI Taxonomy" id="1313296"/>
    <lineage>
        <taxon>Bacteria</taxon>
        <taxon>Bacillati</taxon>
        <taxon>Bacillota</taxon>
        <taxon>Bacilli</taxon>
        <taxon>Bacillales</taxon>
        <taxon>Paenibacillaceae</taxon>
        <taxon>Paenibacillus</taxon>
    </lineage>
</organism>
<dbReference type="Proteomes" id="UP000192940">
    <property type="component" value="Chromosome I"/>
</dbReference>
<dbReference type="RefSeq" id="WP_208918451.1">
    <property type="nucleotide sequence ID" value="NZ_LT840184.1"/>
</dbReference>
<protein>
    <recommendedName>
        <fullName evidence="3">DUF1232 domain-containing protein</fullName>
    </recommendedName>
</protein>
<dbReference type="AlphaFoldDB" id="A0A1X7H1C1"/>
<name>A0A1X7H1C1_9BACL</name>